<feature type="region of interest" description="Disordered" evidence="8">
    <location>
        <begin position="55"/>
        <end position="92"/>
    </location>
</feature>
<name>I2GYY8_HENB6</name>
<feature type="domain" description="KxDL" evidence="9">
    <location>
        <begin position="131"/>
        <end position="215"/>
    </location>
</feature>
<sequence length="245" mass="27619">MVQNSTEGNQSHLTSHTQSQLRAPGIPSHNYVVESNLNEDLLDEDIDQSSISGAENEEEIEDHHTTNLMNNEDNYGNDDDDDDDDYIFGLDNGDISTENNHALSETLTSQTRDNSNLHTIDVAEYIKSTLLTSLDNPDTFATALSLQARTSAIINTKSLQLQQLINESTDILKRLKTRYANGIIISNRINKNLIYCRKKIDLLSNNLRLNYTIEFNNAREKILERKLTGDNDTALASVQFDNDEI</sequence>
<accession>I2GYY8</accession>
<dbReference type="GeneID" id="14494496"/>
<dbReference type="InterPro" id="IPR051390">
    <property type="entry name" value="BLOC-1_subunit_KXD1"/>
</dbReference>
<evidence type="ECO:0000313" key="10">
    <source>
        <dbReference type="EMBL" id="CCH59340.1"/>
    </source>
</evidence>
<keyword evidence="6" id="KW-0967">Endosome</keyword>
<organism evidence="10 11">
    <name type="scientific">Henningerozyma blattae (strain ATCC 34711 / CBS 6284 / DSM 70876 / NBRC 10599 / NRRL Y-10934 / UCD 77-7)</name>
    <name type="common">Yeast</name>
    <name type="synonym">Tetrapisispora blattae</name>
    <dbReference type="NCBI Taxonomy" id="1071380"/>
    <lineage>
        <taxon>Eukaryota</taxon>
        <taxon>Fungi</taxon>
        <taxon>Dikarya</taxon>
        <taxon>Ascomycota</taxon>
        <taxon>Saccharomycotina</taxon>
        <taxon>Saccharomycetes</taxon>
        <taxon>Saccharomycetales</taxon>
        <taxon>Saccharomycetaceae</taxon>
        <taxon>Henningerozyma</taxon>
    </lineage>
</organism>
<dbReference type="GO" id="GO:0031083">
    <property type="term" value="C:BLOC-1 complex"/>
    <property type="evidence" value="ECO:0007669"/>
    <property type="project" value="TreeGrafter"/>
</dbReference>
<feature type="compositionally biased region" description="Acidic residues" evidence="8">
    <location>
        <begin position="75"/>
        <end position="86"/>
    </location>
</feature>
<feature type="compositionally biased region" description="Polar residues" evidence="8">
    <location>
        <begin position="1"/>
        <end position="21"/>
    </location>
</feature>
<proteinExistence type="inferred from homology"/>
<dbReference type="AlphaFoldDB" id="I2GYY8"/>
<dbReference type="GO" id="GO:0007032">
    <property type="term" value="P:endosome organization"/>
    <property type="evidence" value="ECO:0007669"/>
    <property type="project" value="TreeGrafter"/>
</dbReference>
<dbReference type="KEGG" id="tbl:TBLA_0B05060"/>
<dbReference type="PANTHER" id="PTHR37787:SF1">
    <property type="entry name" value="BIOGENESIS OF LYSOSOME-RELATED ORGANELLES COMPLEX 1 SUBUNIT KXD1"/>
    <property type="match status" value="1"/>
</dbReference>
<comment type="function">
    <text evidence="1">Component of the biogenesis of lysosome-related organelles complex-1 (BLOC-1) involved in endosomal cargo sorting.</text>
</comment>
<dbReference type="STRING" id="1071380.I2GYY8"/>
<evidence type="ECO:0000256" key="2">
    <source>
        <dbReference type="ARBA" id="ARBA00004177"/>
    </source>
</evidence>
<evidence type="ECO:0000256" key="7">
    <source>
        <dbReference type="ARBA" id="ARBA00029808"/>
    </source>
</evidence>
<evidence type="ECO:0000256" key="1">
    <source>
        <dbReference type="ARBA" id="ARBA00002069"/>
    </source>
</evidence>
<reference evidence="10 11" key="1">
    <citation type="journal article" date="2011" name="Proc. Natl. Acad. Sci. U.S.A.">
        <title>Evolutionary erosion of yeast sex chromosomes by mating-type switching accidents.</title>
        <authorList>
            <person name="Gordon J.L."/>
            <person name="Armisen D."/>
            <person name="Proux-Wera E."/>
            <person name="Oheigeartaigh S.S."/>
            <person name="Byrne K.P."/>
            <person name="Wolfe K.H."/>
        </authorList>
    </citation>
    <scope>NUCLEOTIDE SEQUENCE [LARGE SCALE GENOMIC DNA]</scope>
    <source>
        <strain evidence="11">ATCC 34711 / CBS 6284 / DSM 70876 / NBRC 10599 / NRRL Y-10934 / UCD 77-7</strain>
    </source>
</reference>
<dbReference type="PANTHER" id="PTHR37787">
    <property type="entry name" value="BIOGENESIS OF LYSOSOME-RELATED ORGANELLES COMPLEX 1 SUBUNIT KXD1"/>
    <property type="match status" value="1"/>
</dbReference>
<dbReference type="GO" id="GO:0032880">
    <property type="term" value="P:regulation of protein localization"/>
    <property type="evidence" value="ECO:0007669"/>
    <property type="project" value="TreeGrafter"/>
</dbReference>
<gene>
    <name evidence="10" type="primary">TBLA0B05060</name>
    <name evidence="10" type="ORF">TBLA_0B05060</name>
</gene>
<evidence type="ECO:0000313" key="11">
    <source>
        <dbReference type="Proteomes" id="UP000002866"/>
    </source>
</evidence>
<protein>
    <recommendedName>
        <fullName evidence="4">Biogenesis of lysosome-related organelles complex 1 subunit KXD1</fullName>
    </recommendedName>
    <alternativeName>
        <fullName evidence="7">KxDL homolog</fullName>
    </alternativeName>
</protein>
<dbReference type="HOGENOM" id="CLU_099155_0_0_1"/>
<comment type="subcellular location">
    <subcellularLocation>
        <location evidence="2">Endosome</location>
    </subcellularLocation>
</comment>
<comment type="similarity">
    <text evidence="3">Belongs to the KXD1 family.</text>
</comment>
<dbReference type="RefSeq" id="XP_004178859.1">
    <property type="nucleotide sequence ID" value="XM_004178811.1"/>
</dbReference>
<evidence type="ECO:0000256" key="6">
    <source>
        <dbReference type="ARBA" id="ARBA00022753"/>
    </source>
</evidence>
<evidence type="ECO:0000256" key="4">
    <source>
        <dbReference type="ARBA" id="ARBA00016207"/>
    </source>
</evidence>
<dbReference type="OrthoDB" id="4089816at2759"/>
<feature type="region of interest" description="Disordered" evidence="8">
    <location>
        <begin position="1"/>
        <end position="25"/>
    </location>
</feature>
<dbReference type="Pfam" id="PF10241">
    <property type="entry name" value="KxDL"/>
    <property type="match status" value="1"/>
</dbReference>
<keyword evidence="11" id="KW-1185">Reference proteome</keyword>
<keyword evidence="5" id="KW-0813">Transport</keyword>
<evidence type="ECO:0000256" key="3">
    <source>
        <dbReference type="ARBA" id="ARBA00005913"/>
    </source>
</evidence>
<evidence type="ECO:0000256" key="5">
    <source>
        <dbReference type="ARBA" id="ARBA00022448"/>
    </source>
</evidence>
<dbReference type="GO" id="GO:0005768">
    <property type="term" value="C:endosome"/>
    <property type="evidence" value="ECO:0007669"/>
    <property type="project" value="UniProtKB-SubCell"/>
</dbReference>
<dbReference type="EMBL" id="HE806317">
    <property type="protein sequence ID" value="CCH59340.1"/>
    <property type="molecule type" value="Genomic_DNA"/>
</dbReference>
<evidence type="ECO:0000256" key="8">
    <source>
        <dbReference type="SAM" id="MobiDB-lite"/>
    </source>
</evidence>
<dbReference type="Proteomes" id="UP000002866">
    <property type="component" value="Chromosome 2"/>
</dbReference>
<evidence type="ECO:0000259" key="9">
    <source>
        <dbReference type="Pfam" id="PF10241"/>
    </source>
</evidence>
<dbReference type="InParanoid" id="I2GYY8"/>
<dbReference type="InterPro" id="IPR019371">
    <property type="entry name" value="KxDL_dom"/>
</dbReference>